<dbReference type="HOGENOM" id="CLU_175270_3_1_2"/>
<dbReference type="PaxDb" id="589924-Ferp_1903"/>
<dbReference type="OrthoDB" id="39930at2157"/>
<dbReference type="GeneID" id="8779434"/>
<name>D3RZY0_FERPA</name>
<dbReference type="KEGG" id="fpl:Ferp_1903"/>
<dbReference type="Proteomes" id="UP000002613">
    <property type="component" value="Chromosome"/>
</dbReference>
<accession>D3RZY0</accession>
<sequence length="92" mass="11115">MPNITLSIPEDIYRKIKKYSEIKWSEVIRRAIVDYLKKLEESKTEISAKELLDELGEDFKKSLNELDFERSVEGYERMRDMEWKRISTIRVN</sequence>
<protein>
    <submittedName>
        <fullName evidence="1">Uncharacterized protein</fullName>
    </submittedName>
</protein>
<dbReference type="eggNOG" id="arCOG07235">
    <property type="taxonomic scope" value="Archaea"/>
</dbReference>
<organism evidence="1 2">
    <name type="scientific">Ferroglobus placidus (strain DSM 10642 / AEDII12DO)</name>
    <dbReference type="NCBI Taxonomy" id="589924"/>
    <lineage>
        <taxon>Archaea</taxon>
        <taxon>Methanobacteriati</taxon>
        <taxon>Methanobacteriota</taxon>
        <taxon>Archaeoglobi</taxon>
        <taxon>Archaeoglobales</taxon>
        <taxon>Archaeoglobaceae</taxon>
        <taxon>Ferroglobus</taxon>
    </lineage>
</organism>
<evidence type="ECO:0000313" key="1">
    <source>
        <dbReference type="EMBL" id="ADC66043.1"/>
    </source>
</evidence>
<dbReference type="AlphaFoldDB" id="D3RZY0"/>
<gene>
    <name evidence="1" type="ordered locus">Ferp_1903</name>
</gene>
<keyword evidence="2" id="KW-1185">Reference proteome</keyword>
<reference evidence="2" key="1">
    <citation type="submission" date="2010-02" db="EMBL/GenBank/DDBJ databases">
        <title>Complete sequence of Ferroglobus placidus DSM 10642.</title>
        <authorList>
            <consortium name="US DOE Joint Genome Institute"/>
            <person name="Lucas S."/>
            <person name="Copeland A."/>
            <person name="Lapidus A."/>
            <person name="Cheng J.-F."/>
            <person name="Bruce D."/>
            <person name="Goodwin L."/>
            <person name="Pitluck S."/>
            <person name="Saunders E."/>
            <person name="Brettin T."/>
            <person name="Detter J.C."/>
            <person name="Han C."/>
            <person name="Tapia R."/>
            <person name="Larimer F."/>
            <person name="Land M."/>
            <person name="Hauser L."/>
            <person name="Kyrpides N."/>
            <person name="Ivanova N."/>
            <person name="Holmes D."/>
            <person name="Lovley D."/>
            <person name="Kyrpides N."/>
            <person name="Anderson I.J."/>
            <person name="Woyke T."/>
        </authorList>
    </citation>
    <scope>NUCLEOTIDE SEQUENCE [LARGE SCALE GENOMIC DNA]</scope>
    <source>
        <strain evidence="2">DSM 10642 / AEDII12DO</strain>
    </source>
</reference>
<evidence type="ECO:0000313" key="2">
    <source>
        <dbReference type="Proteomes" id="UP000002613"/>
    </source>
</evidence>
<dbReference type="EMBL" id="CP001899">
    <property type="protein sequence ID" value="ADC66043.1"/>
    <property type="molecule type" value="Genomic_DNA"/>
</dbReference>
<reference evidence="1 2" key="2">
    <citation type="journal article" date="2011" name="Stand. Genomic Sci.">
        <title>Complete genome sequence of Ferroglobus placidus AEDII12DO.</title>
        <authorList>
            <person name="Anderson I."/>
            <person name="Risso C."/>
            <person name="Holmes D."/>
            <person name="Lucas S."/>
            <person name="Copeland A."/>
            <person name="Lapidus A."/>
            <person name="Cheng J.F."/>
            <person name="Bruce D."/>
            <person name="Goodwin L."/>
            <person name="Pitluck S."/>
            <person name="Saunders E."/>
            <person name="Brettin T."/>
            <person name="Detter J.C."/>
            <person name="Han C."/>
            <person name="Tapia R."/>
            <person name="Larimer F."/>
            <person name="Land M."/>
            <person name="Hauser L."/>
            <person name="Woyke T."/>
            <person name="Lovley D."/>
            <person name="Kyrpides N."/>
            <person name="Ivanova N."/>
        </authorList>
    </citation>
    <scope>NUCLEOTIDE SEQUENCE [LARGE SCALE GENOMIC DNA]</scope>
    <source>
        <strain evidence="2">DSM 10642 / AEDII12DO</strain>
    </source>
</reference>
<dbReference type="RefSeq" id="WP_012966382.1">
    <property type="nucleotide sequence ID" value="NC_013849.1"/>
</dbReference>
<proteinExistence type="predicted"/>